<evidence type="ECO:0000313" key="7">
    <source>
        <dbReference type="EMBL" id="GMI03513.1"/>
    </source>
</evidence>
<evidence type="ECO:0000256" key="4">
    <source>
        <dbReference type="ARBA" id="ARBA00023242"/>
    </source>
</evidence>
<feature type="compositionally biased region" description="Acidic residues" evidence="5">
    <location>
        <begin position="172"/>
        <end position="195"/>
    </location>
</feature>
<dbReference type="Pfam" id="PF03126">
    <property type="entry name" value="Plus-3"/>
    <property type="match status" value="1"/>
</dbReference>
<feature type="compositionally biased region" description="Acidic residues" evidence="5">
    <location>
        <begin position="24"/>
        <end position="45"/>
    </location>
</feature>
<sequence length="646" mass="73517">MAKRKQASTKTSKARKKTRRPSYEESDSDDDAFSEVEQSEEEEEQPNTMVTMDDVSSDSSSDEEELDEEVGELFEDEEDEAKLLAMPEVEREAILSERYEKKKEEIDRRKAAKEQKRLEKAEKRKAQGKAAKKAASKKSTRNRDVTGKKNAKKSAMDEIRAKRGKKGALDNSSEEEEEEEGDRDYGDDDDDDEEQMDGKAARGYGTAKAEEEEQVDVTLEELIESKICITRSTLVKWVHESYFKDAVVGCYVRLGIGKLQETGKEVYRLCKIVDVTSSQSSSKYVANLNRDEGQKKVMTNIRLTLAFGNSSQSMRLTPISNGKPTEAEFNMYKNHLKSKRIKVPTGRDVIRQAKKTKKVLDNFVRTDEDVEREIQLKKSHNPDAAITNLALEVERAKVVLTKTKENLALATSAYDKLFNAHPDKTFIATKQLMDDFDSEDDEPSDPVEQSARDVLRAARSKRTAEERMAEATTQLARLKDMNLVRQREHTKNKKVGGWAKINDRAKGDNKKADYNTFKETRKKEEEKKKNKVVEEKAYNPFARRPNKPKILWAVNASGEDDEKKEDNFGEIKKKEVKADAAEEEEELSQSSAIAYEYDQEAIEREAAEKARKAEEAKKKKGLGIQGDGAKKQRKGMSFADYLKNKK</sequence>
<dbReference type="PROSITE" id="PS51360">
    <property type="entry name" value="PLUS3"/>
    <property type="match status" value="1"/>
</dbReference>
<evidence type="ECO:0000256" key="5">
    <source>
        <dbReference type="SAM" id="MobiDB-lite"/>
    </source>
</evidence>
<keyword evidence="4" id="KW-0539">Nucleus</keyword>
<feature type="compositionally biased region" description="Basic residues" evidence="5">
    <location>
        <begin position="1"/>
        <end position="20"/>
    </location>
</feature>
<evidence type="ECO:0000313" key="8">
    <source>
        <dbReference type="Proteomes" id="UP001165082"/>
    </source>
</evidence>
<evidence type="ECO:0000256" key="2">
    <source>
        <dbReference type="ARBA" id="ARBA00023015"/>
    </source>
</evidence>
<reference evidence="7" key="1">
    <citation type="submission" date="2022-07" db="EMBL/GenBank/DDBJ databases">
        <title>Genome analysis of Parmales, a sister group of diatoms, reveals the evolutionary specialization of diatoms from phago-mixotrophs to photoautotrophs.</title>
        <authorList>
            <person name="Ban H."/>
            <person name="Sato S."/>
            <person name="Yoshikawa S."/>
            <person name="Kazumasa Y."/>
            <person name="Nakamura Y."/>
            <person name="Ichinomiya M."/>
            <person name="Saitoh K."/>
            <person name="Sato N."/>
            <person name="Blanc-Mathieu R."/>
            <person name="Endo H."/>
            <person name="Kuwata A."/>
            <person name="Ogata H."/>
        </authorList>
    </citation>
    <scope>NUCLEOTIDE SEQUENCE</scope>
</reference>
<protein>
    <recommendedName>
        <fullName evidence="6">Plus3 domain-containing protein</fullName>
    </recommendedName>
</protein>
<comment type="subcellular location">
    <subcellularLocation>
        <location evidence="1">Nucleus</location>
    </subcellularLocation>
</comment>
<organism evidence="7 8">
    <name type="scientific">Triparma retinervis</name>
    <dbReference type="NCBI Taxonomy" id="2557542"/>
    <lineage>
        <taxon>Eukaryota</taxon>
        <taxon>Sar</taxon>
        <taxon>Stramenopiles</taxon>
        <taxon>Ochrophyta</taxon>
        <taxon>Bolidophyceae</taxon>
        <taxon>Parmales</taxon>
        <taxon>Triparmaceae</taxon>
        <taxon>Triparma</taxon>
    </lineage>
</organism>
<dbReference type="GO" id="GO:0016593">
    <property type="term" value="C:Cdc73/Paf1 complex"/>
    <property type="evidence" value="ECO:0007669"/>
    <property type="project" value="TreeGrafter"/>
</dbReference>
<accession>A0A9W7C7B8</accession>
<gene>
    <name evidence="7" type="ORF">TrRE_jg8339</name>
</gene>
<dbReference type="AlphaFoldDB" id="A0A9W7C7B8"/>
<dbReference type="PANTHER" id="PTHR13115">
    <property type="entry name" value="RNA POLYMERASE-ASSOCIATED PROTEIN RTF1 HOMOLOG"/>
    <property type="match status" value="1"/>
</dbReference>
<dbReference type="OrthoDB" id="166375at2759"/>
<name>A0A9W7C7B8_9STRA</name>
<evidence type="ECO:0000256" key="3">
    <source>
        <dbReference type="ARBA" id="ARBA00023163"/>
    </source>
</evidence>
<keyword evidence="2" id="KW-0805">Transcription regulation</keyword>
<dbReference type="SUPFAM" id="SSF159042">
    <property type="entry name" value="Plus3-like"/>
    <property type="match status" value="1"/>
</dbReference>
<dbReference type="GO" id="GO:0003677">
    <property type="term" value="F:DNA binding"/>
    <property type="evidence" value="ECO:0007669"/>
    <property type="project" value="InterPro"/>
</dbReference>
<feature type="domain" description="Plus3" evidence="6">
    <location>
        <begin position="218"/>
        <end position="361"/>
    </location>
</feature>
<comment type="caution">
    <text evidence="7">The sequence shown here is derived from an EMBL/GenBank/DDBJ whole genome shotgun (WGS) entry which is preliminary data.</text>
</comment>
<feature type="compositionally biased region" description="Basic residues" evidence="5">
    <location>
        <begin position="126"/>
        <end position="140"/>
    </location>
</feature>
<feature type="region of interest" description="Disordered" evidence="5">
    <location>
        <begin position="606"/>
        <end position="646"/>
    </location>
</feature>
<feature type="compositionally biased region" description="Basic and acidic residues" evidence="5">
    <location>
        <begin position="606"/>
        <end position="617"/>
    </location>
</feature>
<feature type="compositionally biased region" description="Acidic residues" evidence="5">
    <location>
        <begin position="60"/>
        <end position="80"/>
    </location>
</feature>
<dbReference type="Gene3D" id="3.90.70.200">
    <property type="entry name" value="Plus-3 domain"/>
    <property type="match status" value="1"/>
</dbReference>
<dbReference type="PANTHER" id="PTHR13115:SF8">
    <property type="entry name" value="RNA POLYMERASE-ASSOCIATED PROTEIN RTF1 HOMOLOG"/>
    <property type="match status" value="1"/>
</dbReference>
<dbReference type="SMART" id="SM00719">
    <property type="entry name" value="Plus3"/>
    <property type="match status" value="1"/>
</dbReference>
<proteinExistence type="predicted"/>
<dbReference type="GO" id="GO:1990269">
    <property type="term" value="F:RNA polymerase II C-terminal domain phosphoserine binding"/>
    <property type="evidence" value="ECO:0007669"/>
    <property type="project" value="TreeGrafter"/>
</dbReference>
<feature type="compositionally biased region" description="Basic and acidic residues" evidence="5">
    <location>
        <begin position="88"/>
        <end position="125"/>
    </location>
</feature>
<evidence type="ECO:0000256" key="1">
    <source>
        <dbReference type="ARBA" id="ARBA00004123"/>
    </source>
</evidence>
<dbReference type="EMBL" id="BRXZ01000036">
    <property type="protein sequence ID" value="GMI03513.1"/>
    <property type="molecule type" value="Genomic_DNA"/>
</dbReference>
<keyword evidence="3" id="KW-0804">Transcription</keyword>
<dbReference type="InterPro" id="IPR036128">
    <property type="entry name" value="Plus3-like_sf"/>
</dbReference>
<feature type="region of interest" description="Disordered" evidence="5">
    <location>
        <begin position="1"/>
        <end position="211"/>
    </location>
</feature>
<keyword evidence="8" id="KW-1185">Reference proteome</keyword>
<dbReference type="InterPro" id="IPR004343">
    <property type="entry name" value="Plus-3_dom"/>
</dbReference>
<dbReference type="Proteomes" id="UP001165082">
    <property type="component" value="Unassembled WGS sequence"/>
</dbReference>
<evidence type="ECO:0000259" key="6">
    <source>
        <dbReference type="PROSITE" id="PS51360"/>
    </source>
</evidence>